<dbReference type="PRINTS" id="PR00899">
    <property type="entry name" value="GPCRSTE3"/>
</dbReference>
<comment type="caution">
    <text evidence="11">The sequence shown here is derived from an EMBL/GenBank/DDBJ whole genome shotgun (WGS) entry which is preliminary data.</text>
</comment>
<feature type="transmembrane region" description="Helical" evidence="10">
    <location>
        <begin position="76"/>
        <end position="96"/>
    </location>
</feature>
<feature type="transmembrane region" description="Helical" evidence="10">
    <location>
        <begin position="171"/>
        <end position="192"/>
    </location>
</feature>
<feature type="transmembrane region" description="Helical" evidence="10">
    <location>
        <begin position="12"/>
        <end position="30"/>
    </location>
</feature>
<dbReference type="Proteomes" id="UP000518752">
    <property type="component" value="Unassembled WGS sequence"/>
</dbReference>
<sequence length="369" mass="42320">MPSIHPMATFLYPFFPIFSFFGFFLPLIPLTWHIQAWNTGSCFYMMWASMLALIQFVNSIVWSDNVLDVAPIWCDISTHIFQAGTFAIPLSSLCIIRRLYLIASSKTILNRIEKRRMIIFDVALCLVLPVGLMALEYIFQGRRYQIDEEIGCMPYLYRTLSEVLFAGLPEITAGLVSAVYGVLCLLALFRHFQELKAFFVATKASSFTSDRFIPIVALTVLQMMCTTPLAIYSLVSNIESGLLPWISWDNVHSDFNVIVVIPSSIWRSDLEWRSAVESTRWIISSFGIIIFLFYGTTREARRHYLKVIHSHNWKFFSSKDVSRFTFNGDKRIIDIPDNSLTESIASFDLPLQIIAVFPESEEDRDGKMV</sequence>
<evidence type="ECO:0000256" key="6">
    <source>
        <dbReference type="ARBA" id="ARBA00023040"/>
    </source>
</evidence>
<keyword evidence="6" id="KW-0297">G-protein coupled receptor</keyword>
<proteinExistence type="inferred from homology"/>
<dbReference type="PANTHER" id="PTHR28097">
    <property type="entry name" value="PHEROMONE A FACTOR RECEPTOR"/>
    <property type="match status" value="1"/>
</dbReference>
<dbReference type="InterPro" id="IPR000481">
    <property type="entry name" value="GPCR_Pheromne_B_alpha_rcpt"/>
</dbReference>
<protein>
    <recommendedName>
        <fullName evidence="13">Pheromone receptor</fullName>
    </recommendedName>
</protein>
<keyword evidence="4 10" id="KW-0812">Transmembrane</keyword>
<accession>A0A8H5M4Z7</accession>
<evidence type="ECO:0000256" key="10">
    <source>
        <dbReference type="SAM" id="Phobius"/>
    </source>
</evidence>
<feature type="transmembrane region" description="Helical" evidence="10">
    <location>
        <begin position="278"/>
        <end position="296"/>
    </location>
</feature>
<evidence type="ECO:0000256" key="4">
    <source>
        <dbReference type="ARBA" id="ARBA00022692"/>
    </source>
</evidence>
<evidence type="ECO:0000256" key="8">
    <source>
        <dbReference type="ARBA" id="ARBA00023170"/>
    </source>
</evidence>
<gene>
    <name evidence="11" type="ORF">D9757_009077</name>
</gene>
<dbReference type="GO" id="GO:0000750">
    <property type="term" value="P:pheromone-dependent signal transduction involved in conjugation with cellular fusion"/>
    <property type="evidence" value="ECO:0007669"/>
    <property type="project" value="TreeGrafter"/>
</dbReference>
<dbReference type="CDD" id="cd14966">
    <property type="entry name" value="7tmD_STE3"/>
    <property type="match status" value="1"/>
</dbReference>
<evidence type="ECO:0000313" key="11">
    <source>
        <dbReference type="EMBL" id="KAF5381410.1"/>
    </source>
</evidence>
<keyword evidence="12" id="KW-1185">Reference proteome</keyword>
<keyword evidence="3" id="KW-0589">Pheromone response</keyword>
<evidence type="ECO:0000256" key="7">
    <source>
        <dbReference type="ARBA" id="ARBA00023136"/>
    </source>
</evidence>
<organism evidence="11 12">
    <name type="scientific">Collybiopsis confluens</name>
    <dbReference type="NCBI Taxonomy" id="2823264"/>
    <lineage>
        <taxon>Eukaryota</taxon>
        <taxon>Fungi</taxon>
        <taxon>Dikarya</taxon>
        <taxon>Basidiomycota</taxon>
        <taxon>Agaricomycotina</taxon>
        <taxon>Agaricomycetes</taxon>
        <taxon>Agaricomycetidae</taxon>
        <taxon>Agaricales</taxon>
        <taxon>Marasmiineae</taxon>
        <taxon>Omphalotaceae</taxon>
        <taxon>Collybiopsis</taxon>
    </lineage>
</organism>
<feature type="transmembrane region" description="Helical" evidence="10">
    <location>
        <begin position="117"/>
        <end position="139"/>
    </location>
</feature>
<dbReference type="OrthoDB" id="2874149at2759"/>
<evidence type="ECO:0000256" key="3">
    <source>
        <dbReference type="ARBA" id="ARBA00022507"/>
    </source>
</evidence>
<reference evidence="11 12" key="1">
    <citation type="journal article" date="2020" name="ISME J.">
        <title>Uncovering the hidden diversity of litter-decomposition mechanisms in mushroom-forming fungi.</title>
        <authorList>
            <person name="Floudas D."/>
            <person name="Bentzer J."/>
            <person name="Ahren D."/>
            <person name="Johansson T."/>
            <person name="Persson P."/>
            <person name="Tunlid A."/>
        </authorList>
    </citation>
    <scope>NUCLEOTIDE SEQUENCE [LARGE SCALE GENOMIC DNA]</scope>
    <source>
        <strain evidence="11 12">CBS 406.79</strain>
    </source>
</reference>
<keyword evidence="9" id="KW-0807">Transducer</keyword>
<keyword evidence="7 10" id="KW-0472">Membrane</keyword>
<evidence type="ECO:0000256" key="9">
    <source>
        <dbReference type="ARBA" id="ARBA00023224"/>
    </source>
</evidence>
<dbReference type="AlphaFoldDB" id="A0A8H5M4Z7"/>
<comment type="subcellular location">
    <subcellularLocation>
        <location evidence="1">Membrane</location>
        <topology evidence="1">Multi-pass membrane protein</topology>
    </subcellularLocation>
</comment>
<name>A0A8H5M4Z7_9AGAR</name>
<comment type="similarity">
    <text evidence="2">Belongs to the G-protein coupled receptor 4 family.</text>
</comment>
<dbReference type="GO" id="GO:0004934">
    <property type="term" value="F:mating-type alpha-factor pheromone receptor activity"/>
    <property type="evidence" value="ECO:0007669"/>
    <property type="project" value="InterPro"/>
</dbReference>
<feature type="transmembrane region" description="Helical" evidence="10">
    <location>
        <begin position="42"/>
        <end position="61"/>
    </location>
</feature>
<dbReference type="EMBL" id="JAACJN010000058">
    <property type="protein sequence ID" value="KAF5381410.1"/>
    <property type="molecule type" value="Genomic_DNA"/>
</dbReference>
<dbReference type="PANTHER" id="PTHR28097:SF1">
    <property type="entry name" value="PHEROMONE A FACTOR RECEPTOR"/>
    <property type="match status" value="1"/>
</dbReference>
<evidence type="ECO:0008006" key="13">
    <source>
        <dbReference type="Google" id="ProtNLM"/>
    </source>
</evidence>
<dbReference type="InterPro" id="IPR001499">
    <property type="entry name" value="GPCR_STE3"/>
</dbReference>
<feature type="transmembrane region" description="Helical" evidence="10">
    <location>
        <begin position="212"/>
        <end position="235"/>
    </location>
</feature>
<evidence type="ECO:0000256" key="5">
    <source>
        <dbReference type="ARBA" id="ARBA00022989"/>
    </source>
</evidence>
<evidence type="ECO:0000313" key="12">
    <source>
        <dbReference type="Proteomes" id="UP000518752"/>
    </source>
</evidence>
<dbReference type="GO" id="GO:0005886">
    <property type="term" value="C:plasma membrane"/>
    <property type="evidence" value="ECO:0007669"/>
    <property type="project" value="TreeGrafter"/>
</dbReference>
<keyword evidence="8" id="KW-0675">Receptor</keyword>
<dbReference type="Pfam" id="PF02076">
    <property type="entry name" value="STE3"/>
    <property type="match status" value="1"/>
</dbReference>
<keyword evidence="5 10" id="KW-1133">Transmembrane helix</keyword>
<dbReference type="PRINTS" id="PR00901">
    <property type="entry name" value="PHEROMONEBAR"/>
</dbReference>
<evidence type="ECO:0000256" key="2">
    <source>
        <dbReference type="ARBA" id="ARBA00011085"/>
    </source>
</evidence>
<evidence type="ECO:0000256" key="1">
    <source>
        <dbReference type="ARBA" id="ARBA00004141"/>
    </source>
</evidence>